<evidence type="ECO:0000259" key="3">
    <source>
        <dbReference type="Pfam" id="PF00685"/>
    </source>
</evidence>
<keyword evidence="2" id="KW-0472">Membrane</keyword>
<keyword evidence="2" id="KW-1133">Transmembrane helix</keyword>
<comment type="caution">
    <text evidence="4">The sequence shown here is derived from an EMBL/GenBank/DDBJ whole genome shotgun (WGS) entry which is preliminary data.</text>
</comment>
<evidence type="ECO:0000256" key="2">
    <source>
        <dbReference type="SAM" id="Phobius"/>
    </source>
</evidence>
<dbReference type="PANTHER" id="PTHR10704">
    <property type="entry name" value="CARBOHYDRATE SULFOTRANSFERASE"/>
    <property type="match status" value="1"/>
</dbReference>
<feature type="transmembrane region" description="Helical" evidence="2">
    <location>
        <begin position="85"/>
        <end position="106"/>
    </location>
</feature>
<evidence type="ECO:0000256" key="1">
    <source>
        <dbReference type="SAM" id="MobiDB-lite"/>
    </source>
</evidence>
<dbReference type="AlphaFoldDB" id="A0A8S1DR83"/>
<dbReference type="PANTHER" id="PTHR10704:SF44">
    <property type="entry name" value="LD35051P-RELATED"/>
    <property type="match status" value="1"/>
</dbReference>
<dbReference type="GO" id="GO:0006790">
    <property type="term" value="P:sulfur compound metabolic process"/>
    <property type="evidence" value="ECO:0007669"/>
    <property type="project" value="TreeGrafter"/>
</dbReference>
<dbReference type="InterPro" id="IPR027417">
    <property type="entry name" value="P-loop_NTPase"/>
</dbReference>
<evidence type="ECO:0000313" key="5">
    <source>
        <dbReference type="Proteomes" id="UP000494165"/>
    </source>
</evidence>
<dbReference type="GO" id="GO:0001517">
    <property type="term" value="F:N-acetylglucosamine 6-O-sulfotransferase activity"/>
    <property type="evidence" value="ECO:0007669"/>
    <property type="project" value="TreeGrafter"/>
</dbReference>
<name>A0A8S1DR83_9INSE</name>
<dbReference type="EMBL" id="CADEPI010000389">
    <property type="protein sequence ID" value="CAB3385049.1"/>
    <property type="molecule type" value="Genomic_DNA"/>
</dbReference>
<dbReference type="Pfam" id="PF00685">
    <property type="entry name" value="Sulfotransfer_1"/>
    <property type="match status" value="1"/>
</dbReference>
<dbReference type="Proteomes" id="UP000494165">
    <property type="component" value="Unassembled WGS sequence"/>
</dbReference>
<accession>A0A8S1DR83</accession>
<reference evidence="4 5" key="1">
    <citation type="submission" date="2020-04" db="EMBL/GenBank/DDBJ databases">
        <authorList>
            <person name="Alioto T."/>
            <person name="Alioto T."/>
            <person name="Gomez Garrido J."/>
        </authorList>
    </citation>
    <scope>NUCLEOTIDE SEQUENCE [LARGE SCALE GENOMIC DNA]</scope>
</reference>
<evidence type="ECO:0000313" key="4">
    <source>
        <dbReference type="EMBL" id="CAB3385049.1"/>
    </source>
</evidence>
<organism evidence="4 5">
    <name type="scientific">Cloeon dipterum</name>
    <dbReference type="NCBI Taxonomy" id="197152"/>
    <lineage>
        <taxon>Eukaryota</taxon>
        <taxon>Metazoa</taxon>
        <taxon>Ecdysozoa</taxon>
        <taxon>Arthropoda</taxon>
        <taxon>Hexapoda</taxon>
        <taxon>Insecta</taxon>
        <taxon>Pterygota</taxon>
        <taxon>Palaeoptera</taxon>
        <taxon>Ephemeroptera</taxon>
        <taxon>Pisciforma</taxon>
        <taxon>Baetidae</taxon>
        <taxon>Cloeon</taxon>
    </lineage>
</organism>
<protein>
    <recommendedName>
        <fullName evidence="3">Sulfotransferase domain-containing protein</fullName>
    </recommendedName>
</protein>
<feature type="region of interest" description="Disordered" evidence="1">
    <location>
        <begin position="1"/>
        <end position="20"/>
    </location>
</feature>
<gene>
    <name evidence="4" type="ORF">CLODIP_2_CD02116</name>
</gene>
<dbReference type="GO" id="GO:0006044">
    <property type="term" value="P:N-acetylglucosamine metabolic process"/>
    <property type="evidence" value="ECO:0007669"/>
    <property type="project" value="TreeGrafter"/>
</dbReference>
<dbReference type="InterPro" id="IPR051135">
    <property type="entry name" value="Gal/GlcNAc/GalNAc_ST"/>
</dbReference>
<sequence>MVLTRVRDRAAPGGLGRDEAGRQACATANGNAAVRDVRAAARQRQCTAMPSNLHPQHLNNPALAPLLPGGLSRGLAKGAGLPRRYSACLVLMAVSVTIFLLHTVLLSDARNFGQVPLLGRTIQSWSEDVDEEALSAEQAESLANQRRLLADEMLGYAYGRHGDNVSSLADLVPEQGGTPRRSVVLTTWRSGSTFVGDVLNSHPASWYHYEPLLDLDIVQVRGPPLADRAQFTLKQLLNCNYTGLDHYLEYGKKHVFLFTHNRRLWLQCEAHPNLCWRPEFLSAMCKLFPVQNMKVVRLRVSLAEKLLKDKSLPNVRILLLVRDPRGTMQSRRHRDWCPGNPDCDDPALLCADLANDYYAAVKLSRKYPDRFKVMRYEDISMDPYRKVKEMLRFLQLNFHPAVQLFLDTHTKENVGGVSSTFRDSKVAPFHWRQDLSHRDVRRVQNVCVEAMQLWGYIPALSAAHQLEFNPLAKFKLK</sequence>
<dbReference type="OrthoDB" id="6138663at2759"/>
<dbReference type="SUPFAM" id="SSF52540">
    <property type="entry name" value="P-loop containing nucleoside triphosphate hydrolases"/>
    <property type="match status" value="1"/>
</dbReference>
<feature type="domain" description="Sulfotransferase" evidence="3">
    <location>
        <begin position="180"/>
        <end position="455"/>
    </location>
</feature>
<dbReference type="Gene3D" id="3.40.50.300">
    <property type="entry name" value="P-loop containing nucleotide triphosphate hydrolases"/>
    <property type="match status" value="1"/>
</dbReference>
<dbReference type="FunFam" id="3.40.50.300:FF:001931">
    <property type="entry name" value="Blast:Carbohydrate sulfotransferase 4"/>
    <property type="match status" value="1"/>
</dbReference>
<keyword evidence="5" id="KW-1185">Reference proteome</keyword>
<dbReference type="InterPro" id="IPR000863">
    <property type="entry name" value="Sulfotransferase_dom"/>
</dbReference>
<proteinExistence type="predicted"/>
<keyword evidence="2" id="KW-0812">Transmembrane</keyword>